<protein>
    <recommendedName>
        <fullName evidence="3 12">Calreticulin</fullName>
    </recommendedName>
</protein>
<dbReference type="GO" id="GO:0036503">
    <property type="term" value="P:ERAD pathway"/>
    <property type="evidence" value="ECO:0007669"/>
    <property type="project" value="TreeGrafter"/>
</dbReference>
<feature type="binding site" evidence="13">
    <location>
        <position position="119"/>
    </location>
    <ligand>
        <name>an alpha-D-glucoside</name>
        <dbReference type="ChEBI" id="CHEBI:22390"/>
    </ligand>
</feature>
<keyword evidence="5 15" id="KW-0732">Signal</keyword>
<keyword evidence="4" id="KW-0479">Metal-binding</keyword>
<name>A0A1B6GF90_9HEMI</name>
<evidence type="ECO:0000256" key="15">
    <source>
        <dbReference type="RuleBase" id="RU362126"/>
    </source>
</evidence>
<evidence type="ECO:0000256" key="13">
    <source>
        <dbReference type="PIRSR" id="PIRSR002356-1"/>
    </source>
</evidence>
<evidence type="ECO:0000256" key="12">
    <source>
        <dbReference type="PIRNR" id="PIRNR002356"/>
    </source>
</evidence>
<dbReference type="InterPro" id="IPR009033">
    <property type="entry name" value="Calreticulin/calnexin_P_dom_sf"/>
</dbReference>
<feature type="compositionally biased region" description="Acidic residues" evidence="16">
    <location>
        <begin position="361"/>
        <end position="381"/>
    </location>
</feature>
<dbReference type="InterPro" id="IPR018124">
    <property type="entry name" value="Calret/calnex_CS"/>
</dbReference>
<dbReference type="PANTHER" id="PTHR11073">
    <property type="entry name" value="CALRETICULIN AND CALNEXIN"/>
    <property type="match status" value="1"/>
</dbReference>
<keyword evidence="14" id="KW-1015">Disulfide bond</keyword>
<sequence length="398" mass="45950">MKPIIITGLLLAAFVPFFTNAETYFTENFDKDDLQWTQSKAKSDYGEFKLVPGEGVKTSQDARFYAMGTKFDKVIDNRDKTIIIQYAVRHPQNIDCGGGYLKLFDEKFDPANFDGQTDYVLMFGPDICGSTKKVHIIFKYNGEEKAHRKSEVRCEDDTFTHVYTLKISPDNKYEVRIDNEKKAGGYLEDDFPFLPDKKIKDPKAKKPSDWVDDETIDDPEDSKPNDWDQPEYVKDKDDVKPSDWDDEIDGAWEAKEIKNPDFKGEWKPKKIPNPAFKGPWIHPMIDNPEYKPNDELYVFERKIMGIGLDLWQVKSGTIFSHFLITDDEDLANEQAAEIIKIRDEEMKEEKAKESERIPDNETTDEPEDESEDTDDEDEAADENTAQVPPPIVEDHDEL</sequence>
<keyword evidence="11 12" id="KW-0143">Chaperone</keyword>
<feature type="compositionally biased region" description="Basic and acidic residues" evidence="16">
    <location>
        <begin position="221"/>
        <end position="243"/>
    </location>
</feature>
<evidence type="ECO:0000256" key="7">
    <source>
        <dbReference type="ARBA" id="ARBA00022737"/>
    </source>
</evidence>
<dbReference type="PROSITE" id="PS00804">
    <property type="entry name" value="CALRETICULIN_2"/>
    <property type="match status" value="1"/>
</dbReference>
<evidence type="ECO:0000256" key="5">
    <source>
        <dbReference type="ARBA" id="ARBA00022729"/>
    </source>
</evidence>
<dbReference type="AlphaFoldDB" id="A0A1B6GF90"/>
<evidence type="ECO:0000256" key="8">
    <source>
        <dbReference type="ARBA" id="ARBA00022824"/>
    </source>
</evidence>
<accession>A0A1B6GF90</accession>
<comment type="subcellular location">
    <subcellularLocation>
        <location evidence="1 12">Endoplasmic reticulum lumen</location>
    </subcellularLocation>
</comment>
<keyword evidence="6" id="KW-0430">Lectin</keyword>
<dbReference type="GO" id="GO:0051082">
    <property type="term" value="F:unfolded protein binding"/>
    <property type="evidence" value="ECO:0007669"/>
    <property type="project" value="InterPro"/>
</dbReference>
<gene>
    <name evidence="17" type="ORF">g.13885</name>
</gene>
<dbReference type="InterPro" id="IPR009169">
    <property type="entry name" value="Calreticulin"/>
</dbReference>
<feature type="binding site" evidence="13">
    <location>
        <position position="100"/>
    </location>
    <ligand>
        <name>an alpha-D-glucoside</name>
        <dbReference type="ChEBI" id="CHEBI:22390"/>
    </ligand>
</feature>
<evidence type="ECO:0000313" key="17">
    <source>
        <dbReference type="EMBL" id="JAS61122.1"/>
    </source>
</evidence>
<feature type="compositionally biased region" description="Basic and acidic residues" evidence="16">
    <location>
        <begin position="342"/>
        <end position="359"/>
    </location>
</feature>
<evidence type="ECO:0000256" key="4">
    <source>
        <dbReference type="ARBA" id="ARBA00022723"/>
    </source>
</evidence>
<evidence type="ECO:0000256" key="11">
    <source>
        <dbReference type="ARBA" id="ARBA00023186"/>
    </source>
</evidence>
<dbReference type="GO" id="GO:0030246">
    <property type="term" value="F:carbohydrate binding"/>
    <property type="evidence" value="ECO:0007669"/>
    <property type="project" value="UniProtKB-KW"/>
</dbReference>
<dbReference type="FunFam" id="2.10.250.10:FF:000002">
    <property type="entry name" value="Calreticulin"/>
    <property type="match status" value="1"/>
</dbReference>
<organism evidence="17">
    <name type="scientific">Cuerna arida</name>
    <dbReference type="NCBI Taxonomy" id="1464854"/>
    <lineage>
        <taxon>Eukaryota</taxon>
        <taxon>Metazoa</taxon>
        <taxon>Ecdysozoa</taxon>
        <taxon>Arthropoda</taxon>
        <taxon>Hexapoda</taxon>
        <taxon>Insecta</taxon>
        <taxon>Pterygota</taxon>
        <taxon>Neoptera</taxon>
        <taxon>Paraneoptera</taxon>
        <taxon>Hemiptera</taxon>
        <taxon>Auchenorrhyncha</taxon>
        <taxon>Membracoidea</taxon>
        <taxon>Cicadellidae</taxon>
        <taxon>Cicadellinae</taxon>
        <taxon>Proconiini</taxon>
        <taxon>Cuerna</taxon>
    </lineage>
</organism>
<evidence type="ECO:0000256" key="6">
    <source>
        <dbReference type="ARBA" id="ARBA00022734"/>
    </source>
</evidence>
<dbReference type="Pfam" id="PF00262">
    <property type="entry name" value="Calreticulin"/>
    <property type="match status" value="2"/>
</dbReference>
<dbReference type="GO" id="GO:0005788">
    <property type="term" value="C:endoplasmic reticulum lumen"/>
    <property type="evidence" value="ECO:0007669"/>
    <property type="project" value="UniProtKB-SubCell"/>
</dbReference>
<feature type="binding site" evidence="13">
    <location>
        <position position="102"/>
    </location>
    <ligand>
        <name>an alpha-D-glucoside</name>
        <dbReference type="ChEBI" id="CHEBI:22390"/>
    </ligand>
</feature>
<comment type="similarity">
    <text evidence="2 12 15">Belongs to the calreticulin family.</text>
</comment>
<dbReference type="GO" id="GO:0005789">
    <property type="term" value="C:endoplasmic reticulum membrane"/>
    <property type="evidence" value="ECO:0007669"/>
    <property type="project" value="TreeGrafter"/>
</dbReference>
<dbReference type="PANTHER" id="PTHR11073:SF2">
    <property type="entry name" value="CALRETICULIN"/>
    <property type="match status" value="1"/>
</dbReference>
<feature type="compositionally biased region" description="Acidic residues" evidence="16">
    <location>
        <begin position="210"/>
        <end position="220"/>
    </location>
</feature>
<dbReference type="PIRSF" id="PIRSF002356">
    <property type="entry name" value="Calreticulin"/>
    <property type="match status" value="1"/>
</dbReference>
<dbReference type="PRINTS" id="PR00626">
    <property type="entry name" value="CALRETICULIN"/>
</dbReference>
<keyword evidence="8 12" id="KW-0256">Endoplasmic reticulum</keyword>
<evidence type="ECO:0000256" key="14">
    <source>
        <dbReference type="PIRSR" id="PIRSR002356-3"/>
    </source>
</evidence>
<keyword evidence="7" id="KW-0677">Repeat</keyword>
<evidence type="ECO:0000256" key="3">
    <source>
        <dbReference type="ARBA" id="ARBA00015837"/>
    </source>
</evidence>
<proteinExistence type="inferred from homology"/>
<evidence type="ECO:0000256" key="10">
    <source>
        <dbReference type="ARBA" id="ARBA00022837"/>
    </source>
</evidence>
<dbReference type="SUPFAM" id="SSF49899">
    <property type="entry name" value="Concanavalin A-like lectins/glucanases"/>
    <property type="match status" value="1"/>
</dbReference>
<evidence type="ECO:0000256" key="2">
    <source>
        <dbReference type="ARBA" id="ARBA00010983"/>
    </source>
</evidence>
<dbReference type="Gene3D" id="2.60.120.200">
    <property type="match status" value="1"/>
</dbReference>
<dbReference type="GO" id="GO:0005509">
    <property type="term" value="F:calcium ion binding"/>
    <property type="evidence" value="ECO:0007669"/>
    <property type="project" value="InterPro"/>
</dbReference>
<feature type="binding site" evidence="13">
    <location>
        <position position="309"/>
    </location>
    <ligand>
        <name>an alpha-D-glucoside</name>
        <dbReference type="ChEBI" id="CHEBI:22390"/>
    </ligand>
</feature>
<feature type="chain" id="PRO_5008447245" description="Calreticulin" evidence="15">
    <location>
        <begin position="22"/>
        <end position="398"/>
    </location>
</feature>
<evidence type="ECO:0000256" key="1">
    <source>
        <dbReference type="ARBA" id="ARBA00004319"/>
    </source>
</evidence>
<dbReference type="EMBL" id="GECZ01008647">
    <property type="protein sequence ID" value="JAS61122.1"/>
    <property type="molecule type" value="Transcribed_RNA"/>
</dbReference>
<dbReference type="InterPro" id="IPR013320">
    <property type="entry name" value="ConA-like_dom_sf"/>
</dbReference>
<keyword evidence="10" id="KW-0106">Calcium</keyword>
<feature type="disulfide bond" evidence="14">
    <location>
        <begin position="96"/>
        <end position="128"/>
    </location>
</feature>
<dbReference type="GO" id="GO:0006457">
    <property type="term" value="P:protein folding"/>
    <property type="evidence" value="ECO:0007669"/>
    <property type="project" value="InterPro"/>
</dbReference>
<evidence type="ECO:0000256" key="9">
    <source>
        <dbReference type="ARBA" id="ARBA00022833"/>
    </source>
</evidence>
<feature type="region of interest" description="Disordered" evidence="16">
    <location>
        <begin position="342"/>
        <end position="398"/>
    </location>
</feature>
<reference evidence="17" key="1">
    <citation type="submission" date="2015-11" db="EMBL/GenBank/DDBJ databases">
        <title>De novo transcriptome assembly of four potential Pierce s Disease insect vectors from Arizona vineyards.</title>
        <authorList>
            <person name="Tassone E.E."/>
        </authorList>
    </citation>
    <scope>NUCLEOTIDE SEQUENCE</scope>
</reference>
<feature type="compositionally biased region" description="Basic and acidic residues" evidence="16">
    <location>
        <begin position="198"/>
        <end position="209"/>
    </location>
</feature>
<dbReference type="Gene3D" id="2.10.250.10">
    <property type="entry name" value="Calreticulin/calnexin, P domain"/>
    <property type="match status" value="1"/>
</dbReference>
<evidence type="ECO:0000256" key="16">
    <source>
        <dbReference type="SAM" id="MobiDB-lite"/>
    </source>
</evidence>
<keyword evidence="9" id="KW-0862">Zinc</keyword>
<feature type="region of interest" description="Disordered" evidence="16">
    <location>
        <begin position="198"/>
        <end position="244"/>
    </location>
</feature>
<dbReference type="InterPro" id="IPR001580">
    <property type="entry name" value="Calret/calnex"/>
</dbReference>
<feature type="binding site" evidence="13">
    <location>
        <position position="126"/>
    </location>
    <ligand>
        <name>an alpha-D-glucoside</name>
        <dbReference type="ChEBI" id="CHEBI:22390"/>
    </ligand>
</feature>
<dbReference type="SUPFAM" id="SSF63887">
    <property type="entry name" value="P-domain of calnexin/calreticulin"/>
    <property type="match status" value="1"/>
</dbReference>
<feature type="signal peptide" evidence="15">
    <location>
        <begin position="1"/>
        <end position="21"/>
    </location>
</feature>